<dbReference type="Proteomes" id="UP001359886">
    <property type="component" value="Unassembled WGS sequence"/>
</dbReference>
<evidence type="ECO:0000256" key="1">
    <source>
        <dbReference type="SAM" id="SignalP"/>
    </source>
</evidence>
<proteinExistence type="predicted"/>
<name>A0AAW9RCK1_9GAMM</name>
<feature type="signal peptide" evidence="1">
    <location>
        <begin position="1"/>
        <end position="29"/>
    </location>
</feature>
<keyword evidence="1" id="KW-0732">Signal</keyword>
<feature type="chain" id="PRO_5043970534" description="DAPG hydrolase PhiG domain-containing protein" evidence="1">
    <location>
        <begin position="30"/>
        <end position="281"/>
    </location>
</feature>
<sequence>MMKKMDTRKTGMRLLGLLAAFSVASTALAEIDLSGDWMISYHEDWLELGTGPDIADFAGMPVTEAARQRALSYHASQVNMPTHQCLPLPIEYADLWSNTRIWKEVDEDSQKVIAWRIRKDWGGTDRYIWMDNRPRPSAHAAHTFQGFSKGEWENNTLKVTTTHLKEGYARRNGVPRSDQATVVEHFMVFDNRLTVSVITKDPMYLSELWIRTANYERSITRQIRPYPCEVVTELASMKRGYVPHYFPWKNPFLEEFSKKFGIPLDTALGHPEQMYPGFIED</sequence>
<evidence type="ECO:0000313" key="3">
    <source>
        <dbReference type="Proteomes" id="UP001359886"/>
    </source>
</evidence>
<gene>
    <name evidence="2" type="ORF">V3330_02825</name>
</gene>
<keyword evidence="3" id="KW-1185">Reference proteome</keyword>
<protein>
    <recommendedName>
        <fullName evidence="4">DAPG hydrolase PhiG domain-containing protein</fullName>
    </recommendedName>
</protein>
<organism evidence="2 3">
    <name type="scientific">Elongatibacter sediminis</name>
    <dbReference type="NCBI Taxonomy" id="3119006"/>
    <lineage>
        <taxon>Bacteria</taxon>
        <taxon>Pseudomonadati</taxon>
        <taxon>Pseudomonadota</taxon>
        <taxon>Gammaproteobacteria</taxon>
        <taxon>Chromatiales</taxon>
        <taxon>Wenzhouxiangellaceae</taxon>
        <taxon>Elongatibacter</taxon>
    </lineage>
</organism>
<comment type="caution">
    <text evidence="2">The sequence shown here is derived from an EMBL/GenBank/DDBJ whole genome shotgun (WGS) entry which is preliminary data.</text>
</comment>
<evidence type="ECO:0008006" key="4">
    <source>
        <dbReference type="Google" id="ProtNLM"/>
    </source>
</evidence>
<dbReference type="AlphaFoldDB" id="A0AAW9RCK1"/>
<reference evidence="2 3" key="1">
    <citation type="submission" date="2024-02" db="EMBL/GenBank/DDBJ databases">
        <title>A novel Wenzhouxiangellaceae bacterium, isolated from coastal sediments.</title>
        <authorList>
            <person name="Du Z.-J."/>
            <person name="Ye Y.-Q."/>
            <person name="Zhang X.-Y."/>
        </authorList>
    </citation>
    <scope>NUCLEOTIDE SEQUENCE [LARGE SCALE GENOMIC DNA]</scope>
    <source>
        <strain evidence="2 3">CH-27</strain>
    </source>
</reference>
<accession>A0AAW9RCK1</accession>
<evidence type="ECO:0000313" key="2">
    <source>
        <dbReference type="EMBL" id="MEJ8566550.1"/>
    </source>
</evidence>
<dbReference type="EMBL" id="JAZHOG010000001">
    <property type="protein sequence ID" value="MEJ8566550.1"/>
    <property type="molecule type" value="Genomic_DNA"/>
</dbReference>